<keyword evidence="13" id="KW-1185">Reference proteome</keyword>
<keyword evidence="4 9" id="KW-0349">Heme</keyword>
<comment type="pathway">
    <text evidence="2">Secondary metabolite biosynthesis.</text>
</comment>
<evidence type="ECO:0008006" key="14">
    <source>
        <dbReference type="Google" id="ProtNLM"/>
    </source>
</evidence>
<dbReference type="PRINTS" id="PR00463">
    <property type="entry name" value="EP450I"/>
</dbReference>
<keyword evidence="8 10" id="KW-0503">Monooxygenase</keyword>
<dbReference type="InterPro" id="IPR036396">
    <property type="entry name" value="Cyt_P450_sf"/>
</dbReference>
<evidence type="ECO:0000256" key="7">
    <source>
        <dbReference type="ARBA" id="ARBA00023004"/>
    </source>
</evidence>
<dbReference type="GO" id="GO:0004497">
    <property type="term" value="F:monooxygenase activity"/>
    <property type="evidence" value="ECO:0007669"/>
    <property type="project" value="UniProtKB-KW"/>
</dbReference>
<dbReference type="GO" id="GO:0020037">
    <property type="term" value="F:heme binding"/>
    <property type="evidence" value="ECO:0007669"/>
    <property type="project" value="InterPro"/>
</dbReference>
<evidence type="ECO:0000256" key="11">
    <source>
        <dbReference type="SAM" id="Phobius"/>
    </source>
</evidence>
<sequence>MAIVGLRDIIFLCFCGIIHFIYRRRQKRLLPLPPSLPGWPIVGNTFQLPLKYVHVFYQDLERKLGSKVMYAEALGQPIIAINDARIASDLLEKRSAFYSSRPRSPMYEVIGWIQFFVLLPHTDEWRNQRRIFQQHFAKRDLPREQEKALEFMHKALLPNLYQTPQDFRNHVKEFVGGMALSMTYGLPVRRNHEPLINLSEEAFHSAVLAAAPGGYWVNILPFLQHIPDWVPGIPFKKDAQRFREQLSRVLEEPFQMSQKNTDEGVGQECFVSSSIENYKDRSAYETLEPLVKKAASQVFGAASETTVTALLTFILAMLIHPEFQRKAQEEIDLVVGTDRLPDFSHRSELPYLTAILKEVLRWNPVLPTGKGTNSCNLLASSWSVIIGIPHYATADDVYEGYYIPKGATIIANAYAMLHDEEVFPNPKEFNPGRFIKDGVLVEDILDPTVTATFGFGRRVCPGAHIALSTLYIAIASILSLFDISPALDENNKPIEVKPEFIADSLVSEPLPFLCKITPRHGKDIDGLLAGNMNVEYL</sequence>
<dbReference type="InterPro" id="IPR017972">
    <property type="entry name" value="Cyt_P450_CS"/>
</dbReference>
<gene>
    <name evidence="12" type="ORF">D9756_010406</name>
</gene>
<evidence type="ECO:0000256" key="8">
    <source>
        <dbReference type="ARBA" id="ARBA00023033"/>
    </source>
</evidence>
<dbReference type="InterPro" id="IPR050364">
    <property type="entry name" value="Cytochrome_P450_fung"/>
</dbReference>
<evidence type="ECO:0000256" key="9">
    <source>
        <dbReference type="PIRSR" id="PIRSR602401-1"/>
    </source>
</evidence>
<dbReference type="AlphaFoldDB" id="A0A8H5CU78"/>
<dbReference type="PANTHER" id="PTHR46300">
    <property type="entry name" value="P450, PUTATIVE (EUROFUNG)-RELATED-RELATED"/>
    <property type="match status" value="1"/>
</dbReference>
<feature type="binding site" description="axial binding residue" evidence="9">
    <location>
        <position position="460"/>
    </location>
    <ligand>
        <name>heme</name>
        <dbReference type="ChEBI" id="CHEBI:30413"/>
    </ligand>
    <ligandPart>
        <name>Fe</name>
        <dbReference type="ChEBI" id="CHEBI:18248"/>
    </ligandPart>
</feature>
<dbReference type="SUPFAM" id="SSF48264">
    <property type="entry name" value="Cytochrome P450"/>
    <property type="match status" value="1"/>
</dbReference>
<accession>A0A8H5CU78</accession>
<evidence type="ECO:0000256" key="5">
    <source>
        <dbReference type="ARBA" id="ARBA00022723"/>
    </source>
</evidence>
<evidence type="ECO:0000256" key="10">
    <source>
        <dbReference type="RuleBase" id="RU000461"/>
    </source>
</evidence>
<evidence type="ECO:0000256" key="1">
    <source>
        <dbReference type="ARBA" id="ARBA00001971"/>
    </source>
</evidence>
<dbReference type="PRINTS" id="PR00385">
    <property type="entry name" value="P450"/>
</dbReference>
<keyword evidence="11" id="KW-0472">Membrane</keyword>
<name>A0A8H5CU78_9AGAR</name>
<evidence type="ECO:0000256" key="4">
    <source>
        <dbReference type="ARBA" id="ARBA00022617"/>
    </source>
</evidence>
<dbReference type="CDD" id="cd11065">
    <property type="entry name" value="CYP64-like"/>
    <property type="match status" value="1"/>
</dbReference>
<keyword evidence="7 9" id="KW-0408">Iron</keyword>
<evidence type="ECO:0000313" key="13">
    <source>
        <dbReference type="Proteomes" id="UP000559027"/>
    </source>
</evidence>
<keyword evidence="6 10" id="KW-0560">Oxidoreductase</keyword>
<dbReference type="InterPro" id="IPR001128">
    <property type="entry name" value="Cyt_P450"/>
</dbReference>
<dbReference type="InterPro" id="IPR002401">
    <property type="entry name" value="Cyt_P450_E_grp-I"/>
</dbReference>
<dbReference type="PANTHER" id="PTHR46300:SF7">
    <property type="entry name" value="P450, PUTATIVE (EUROFUNG)-RELATED"/>
    <property type="match status" value="1"/>
</dbReference>
<feature type="transmembrane region" description="Helical" evidence="11">
    <location>
        <begin position="6"/>
        <end position="22"/>
    </location>
</feature>
<proteinExistence type="inferred from homology"/>
<dbReference type="EMBL" id="JAACJO010000030">
    <property type="protein sequence ID" value="KAF5346732.1"/>
    <property type="molecule type" value="Genomic_DNA"/>
</dbReference>
<dbReference type="OrthoDB" id="2966763at2759"/>
<dbReference type="Pfam" id="PF00067">
    <property type="entry name" value="p450"/>
    <property type="match status" value="2"/>
</dbReference>
<keyword evidence="5 9" id="KW-0479">Metal-binding</keyword>
<organism evidence="12 13">
    <name type="scientific">Leucocoprinus leucothites</name>
    <dbReference type="NCBI Taxonomy" id="201217"/>
    <lineage>
        <taxon>Eukaryota</taxon>
        <taxon>Fungi</taxon>
        <taxon>Dikarya</taxon>
        <taxon>Basidiomycota</taxon>
        <taxon>Agaricomycotina</taxon>
        <taxon>Agaricomycetes</taxon>
        <taxon>Agaricomycetidae</taxon>
        <taxon>Agaricales</taxon>
        <taxon>Agaricineae</taxon>
        <taxon>Agaricaceae</taxon>
        <taxon>Leucocoprinus</taxon>
    </lineage>
</organism>
<protein>
    <recommendedName>
        <fullName evidence="14">Cytochrome P450</fullName>
    </recommendedName>
</protein>
<evidence type="ECO:0000256" key="2">
    <source>
        <dbReference type="ARBA" id="ARBA00005179"/>
    </source>
</evidence>
<dbReference type="PROSITE" id="PS00086">
    <property type="entry name" value="CYTOCHROME_P450"/>
    <property type="match status" value="1"/>
</dbReference>
<comment type="similarity">
    <text evidence="3 10">Belongs to the cytochrome P450 family.</text>
</comment>
<dbReference type="GO" id="GO:0016705">
    <property type="term" value="F:oxidoreductase activity, acting on paired donors, with incorporation or reduction of molecular oxygen"/>
    <property type="evidence" value="ECO:0007669"/>
    <property type="project" value="InterPro"/>
</dbReference>
<keyword evidence="11" id="KW-1133">Transmembrane helix</keyword>
<reference evidence="12 13" key="1">
    <citation type="journal article" date="2020" name="ISME J.">
        <title>Uncovering the hidden diversity of litter-decomposition mechanisms in mushroom-forming fungi.</title>
        <authorList>
            <person name="Floudas D."/>
            <person name="Bentzer J."/>
            <person name="Ahren D."/>
            <person name="Johansson T."/>
            <person name="Persson P."/>
            <person name="Tunlid A."/>
        </authorList>
    </citation>
    <scope>NUCLEOTIDE SEQUENCE [LARGE SCALE GENOMIC DNA]</scope>
    <source>
        <strain evidence="12 13">CBS 146.42</strain>
    </source>
</reference>
<dbReference type="Gene3D" id="1.10.630.10">
    <property type="entry name" value="Cytochrome P450"/>
    <property type="match status" value="1"/>
</dbReference>
<comment type="caution">
    <text evidence="12">The sequence shown here is derived from an EMBL/GenBank/DDBJ whole genome shotgun (WGS) entry which is preliminary data.</text>
</comment>
<dbReference type="Proteomes" id="UP000559027">
    <property type="component" value="Unassembled WGS sequence"/>
</dbReference>
<evidence type="ECO:0000313" key="12">
    <source>
        <dbReference type="EMBL" id="KAF5346732.1"/>
    </source>
</evidence>
<comment type="cofactor">
    <cofactor evidence="1 9">
        <name>heme</name>
        <dbReference type="ChEBI" id="CHEBI:30413"/>
    </cofactor>
</comment>
<evidence type="ECO:0000256" key="6">
    <source>
        <dbReference type="ARBA" id="ARBA00023002"/>
    </source>
</evidence>
<dbReference type="GO" id="GO:0005506">
    <property type="term" value="F:iron ion binding"/>
    <property type="evidence" value="ECO:0007669"/>
    <property type="project" value="InterPro"/>
</dbReference>
<evidence type="ECO:0000256" key="3">
    <source>
        <dbReference type="ARBA" id="ARBA00010617"/>
    </source>
</evidence>
<keyword evidence="11" id="KW-0812">Transmembrane</keyword>